<dbReference type="InterPro" id="IPR009057">
    <property type="entry name" value="Homeodomain-like_sf"/>
</dbReference>
<protein>
    <submittedName>
        <fullName evidence="6">AraC family transcriptional regulator</fullName>
    </submittedName>
</protein>
<evidence type="ECO:0000256" key="3">
    <source>
        <dbReference type="ARBA" id="ARBA00023159"/>
    </source>
</evidence>
<name>A0A8F9XLH7_9BACT</name>
<dbReference type="RefSeq" id="WP_220162368.1">
    <property type="nucleotide sequence ID" value="NZ_CP080507.1"/>
</dbReference>
<dbReference type="InterPro" id="IPR014710">
    <property type="entry name" value="RmlC-like_jellyroll"/>
</dbReference>
<keyword evidence="1" id="KW-0805">Transcription regulation</keyword>
<dbReference type="PROSITE" id="PS01124">
    <property type="entry name" value="HTH_ARAC_FAMILY_2"/>
    <property type="match status" value="1"/>
</dbReference>
<dbReference type="Proteomes" id="UP000825051">
    <property type="component" value="Chromosome"/>
</dbReference>
<accession>A0A8F9XLH7</accession>
<dbReference type="InterPro" id="IPR037923">
    <property type="entry name" value="HTH-like"/>
</dbReference>
<dbReference type="InterPro" id="IPR050204">
    <property type="entry name" value="AraC_XylS_family_regulators"/>
</dbReference>
<dbReference type="InterPro" id="IPR018060">
    <property type="entry name" value="HTH_AraC"/>
</dbReference>
<dbReference type="SUPFAM" id="SSF46689">
    <property type="entry name" value="Homeodomain-like"/>
    <property type="match status" value="1"/>
</dbReference>
<organism evidence="6 7">
    <name type="scientific">Horticoccus luteus</name>
    <dbReference type="NCBI Taxonomy" id="2862869"/>
    <lineage>
        <taxon>Bacteria</taxon>
        <taxon>Pseudomonadati</taxon>
        <taxon>Verrucomicrobiota</taxon>
        <taxon>Opitutia</taxon>
        <taxon>Opitutales</taxon>
        <taxon>Opitutaceae</taxon>
        <taxon>Horticoccus</taxon>
    </lineage>
</organism>
<evidence type="ECO:0000256" key="4">
    <source>
        <dbReference type="ARBA" id="ARBA00023163"/>
    </source>
</evidence>
<evidence type="ECO:0000256" key="1">
    <source>
        <dbReference type="ARBA" id="ARBA00023015"/>
    </source>
</evidence>
<dbReference type="Gene3D" id="2.60.120.10">
    <property type="entry name" value="Jelly Rolls"/>
    <property type="match status" value="1"/>
</dbReference>
<dbReference type="Pfam" id="PF02311">
    <property type="entry name" value="AraC_binding"/>
    <property type="match status" value="1"/>
</dbReference>
<dbReference type="SUPFAM" id="SSF51215">
    <property type="entry name" value="Regulatory protein AraC"/>
    <property type="match status" value="1"/>
</dbReference>
<gene>
    <name evidence="6" type="ORF">K0B96_00065</name>
</gene>
<feature type="domain" description="HTH araC/xylS-type" evidence="5">
    <location>
        <begin position="171"/>
        <end position="269"/>
    </location>
</feature>
<proteinExistence type="predicted"/>
<reference evidence="6" key="1">
    <citation type="submission" date="2021-08" db="EMBL/GenBank/DDBJ databases">
        <title>Genome of a novel bacterium of the phylum Verrucomicrobia, Oleiharenicola sp. KSB-15.</title>
        <authorList>
            <person name="Chung J.-H."/>
            <person name="Ahn J.-H."/>
            <person name="Yoon Y."/>
            <person name="Kim D.-Y."/>
            <person name="An S.-H."/>
            <person name="Park I."/>
            <person name="Yeon J."/>
        </authorList>
    </citation>
    <scope>NUCLEOTIDE SEQUENCE</scope>
    <source>
        <strain evidence="6">KSB-15</strain>
    </source>
</reference>
<dbReference type="EMBL" id="CP080507">
    <property type="protein sequence ID" value="QYM79044.1"/>
    <property type="molecule type" value="Genomic_DNA"/>
</dbReference>
<dbReference type="Gene3D" id="1.10.10.60">
    <property type="entry name" value="Homeodomain-like"/>
    <property type="match status" value="1"/>
</dbReference>
<dbReference type="InterPro" id="IPR003313">
    <property type="entry name" value="AraC-bd"/>
</dbReference>
<dbReference type="AlphaFoldDB" id="A0A8F9XLH7"/>
<dbReference type="KEGG" id="ole:K0B96_00065"/>
<dbReference type="GO" id="GO:0043565">
    <property type="term" value="F:sequence-specific DNA binding"/>
    <property type="evidence" value="ECO:0007669"/>
    <property type="project" value="InterPro"/>
</dbReference>
<dbReference type="PANTHER" id="PTHR46796">
    <property type="entry name" value="HTH-TYPE TRANSCRIPTIONAL ACTIVATOR RHAS-RELATED"/>
    <property type="match status" value="1"/>
</dbReference>
<dbReference type="GO" id="GO:0003700">
    <property type="term" value="F:DNA-binding transcription factor activity"/>
    <property type="evidence" value="ECO:0007669"/>
    <property type="project" value="InterPro"/>
</dbReference>
<dbReference type="SMART" id="SM00342">
    <property type="entry name" value="HTH_ARAC"/>
    <property type="match status" value="1"/>
</dbReference>
<evidence type="ECO:0000259" key="5">
    <source>
        <dbReference type="PROSITE" id="PS01124"/>
    </source>
</evidence>
<sequence length="274" mass="30902">MLEKLPLPSAHDGALWFHASTHHFREKHRHEELEVNLVTAGTARYLLDDRTYALTPGSMIWLFPGQNHLLLDKSPDYRMWILVFRPRLLRRICRAAGRRVLLESAPAGDFCRQLPVARARELQRAFADTHARAADVDRLNAGLACAVLDAWDAFLHADRPVVGADVHPAVKRAAELLRQAPDNDDLATLARQAGLSRTRLSELFRQQTGISLVDFRNRLRLERFAAHQASTSHTTLLASALEAGFGSYQQFYRIHRRHLGRSPRAHQNAAPSPA</sequence>
<evidence type="ECO:0000313" key="7">
    <source>
        <dbReference type="Proteomes" id="UP000825051"/>
    </source>
</evidence>
<evidence type="ECO:0000256" key="2">
    <source>
        <dbReference type="ARBA" id="ARBA00023125"/>
    </source>
</evidence>
<keyword evidence="4" id="KW-0804">Transcription</keyword>
<dbReference type="Pfam" id="PF12833">
    <property type="entry name" value="HTH_18"/>
    <property type="match status" value="1"/>
</dbReference>
<keyword evidence="2" id="KW-0238">DNA-binding</keyword>
<keyword evidence="3" id="KW-0010">Activator</keyword>
<dbReference type="InterPro" id="IPR018062">
    <property type="entry name" value="HTH_AraC-typ_CS"/>
</dbReference>
<evidence type="ECO:0000313" key="6">
    <source>
        <dbReference type="EMBL" id="QYM79044.1"/>
    </source>
</evidence>
<keyword evidence="7" id="KW-1185">Reference proteome</keyword>
<dbReference type="PROSITE" id="PS00041">
    <property type="entry name" value="HTH_ARAC_FAMILY_1"/>
    <property type="match status" value="1"/>
</dbReference>